<dbReference type="InterPro" id="IPR004045">
    <property type="entry name" value="Glutathione_S-Trfase_N"/>
</dbReference>
<dbReference type="Pfam" id="PF00043">
    <property type="entry name" value="GST_C"/>
    <property type="match status" value="1"/>
</dbReference>
<dbReference type="PANTHER" id="PTHR11260:SF769">
    <property type="entry name" value="GLUTATHIONE TRANSFERASE"/>
    <property type="match status" value="1"/>
</dbReference>
<dbReference type="InterPro" id="IPR045073">
    <property type="entry name" value="Omega/Tau-like"/>
</dbReference>
<keyword evidence="3" id="KW-0963">Cytoplasm</keyword>
<dbReference type="EC" id="2.5.1.18" evidence="2"/>
<gene>
    <name evidence="10" type="ORF">COLO4_17398</name>
</gene>
<dbReference type="PROSITE" id="PS50405">
    <property type="entry name" value="GST_CTER"/>
    <property type="match status" value="1"/>
</dbReference>
<dbReference type="Gene3D" id="3.40.30.10">
    <property type="entry name" value="Glutaredoxin"/>
    <property type="match status" value="1"/>
</dbReference>
<keyword evidence="4" id="KW-0216">Detoxification</keyword>
<dbReference type="InterPro" id="IPR040079">
    <property type="entry name" value="Glutathione_S-Trfase"/>
</dbReference>
<evidence type="ECO:0000256" key="4">
    <source>
        <dbReference type="ARBA" id="ARBA00022575"/>
    </source>
</evidence>
<organism evidence="10 11">
    <name type="scientific">Corchorus olitorius</name>
    <dbReference type="NCBI Taxonomy" id="93759"/>
    <lineage>
        <taxon>Eukaryota</taxon>
        <taxon>Viridiplantae</taxon>
        <taxon>Streptophyta</taxon>
        <taxon>Embryophyta</taxon>
        <taxon>Tracheophyta</taxon>
        <taxon>Spermatophyta</taxon>
        <taxon>Magnoliopsida</taxon>
        <taxon>eudicotyledons</taxon>
        <taxon>Gunneridae</taxon>
        <taxon>Pentapetalae</taxon>
        <taxon>rosids</taxon>
        <taxon>malvids</taxon>
        <taxon>Malvales</taxon>
        <taxon>Malvaceae</taxon>
        <taxon>Grewioideae</taxon>
        <taxon>Apeibeae</taxon>
        <taxon>Corchorus</taxon>
    </lineage>
</organism>
<accession>A0A1R3JCV8</accession>
<dbReference type="EMBL" id="AWUE01016338">
    <property type="protein sequence ID" value="OMO92670.1"/>
    <property type="molecule type" value="Genomic_DNA"/>
</dbReference>
<name>A0A1R3JCV8_9ROSI</name>
<evidence type="ECO:0000313" key="10">
    <source>
        <dbReference type="EMBL" id="OMO92670.1"/>
    </source>
</evidence>
<keyword evidence="11" id="KW-1185">Reference proteome</keyword>
<dbReference type="CDD" id="cd03058">
    <property type="entry name" value="GST_N_Tau"/>
    <property type="match status" value="1"/>
</dbReference>
<comment type="caution">
    <text evidence="10">The sequence shown here is derived from an EMBL/GenBank/DDBJ whole genome shotgun (WGS) entry which is preliminary data.</text>
</comment>
<dbReference type="SFLD" id="SFLDS00019">
    <property type="entry name" value="Glutathione_Transferase_(cytos"/>
    <property type="match status" value="1"/>
</dbReference>
<dbReference type="OrthoDB" id="202840at2759"/>
<evidence type="ECO:0000256" key="1">
    <source>
        <dbReference type="ARBA" id="ARBA00004514"/>
    </source>
</evidence>
<dbReference type="FunFam" id="1.20.1050.10:FF:000018">
    <property type="entry name" value="Glutathione S-transferase U20"/>
    <property type="match status" value="1"/>
</dbReference>
<dbReference type="InterPro" id="IPR036249">
    <property type="entry name" value="Thioredoxin-like_sf"/>
</dbReference>
<dbReference type="CDD" id="cd03185">
    <property type="entry name" value="GST_C_Tau"/>
    <property type="match status" value="1"/>
</dbReference>
<dbReference type="InterPro" id="IPR036282">
    <property type="entry name" value="Glutathione-S-Trfase_C_sf"/>
</dbReference>
<keyword evidence="5" id="KW-0808">Transferase</keyword>
<evidence type="ECO:0000256" key="7">
    <source>
        <dbReference type="ARBA" id="ARBA00047960"/>
    </source>
</evidence>
<evidence type="ECO:0000259" key="9">
    <source>
        <dbReference type="PROSITE" id="PS50405"/>
    </source>
</evidence>
<dbReference type="FunFam" id="3.40.30.10:FF:000014">
    <property type="entry name" value="Tau class glutathione S-transferase"/>
    <property type="match status" value="1"/>
</dbReference>
<evidence type="ECO:0000256" key="5">
    <source>
        <dbReference type="ARBA" id="ARBA00022679"/>
    </source>
</evidence>
<dbReference type="SUPFAM" id="SSF52833">
    <property type="entry name" value="Thioredoxin-like"/>
    <property type="match status" value="1"/>
</dbReference>
<comment type="catalytic activity">
    <reaction evidence="7">
        <text>RX + glutathione = an S-substituted glutathione + a halide anion + H(+)</text>
        <dbReference type="Rhea" id="RHEA:16437"/>
        <dbReference type="ChEBI" id="CHEBI:15378"/>
        <dbReference type="ChEBI" id="CHEBI:16042"/>
        <dbReference type="ChEBI" id="CHEBI:17792"/>
        <dbReference type="ChEBI" id="CHEBI:57925"/>
        <dbReference type="ChEBI" id="CHEBI:90779"/>
        <dbReference type="EC" id="2.5.1.18"/>
    </reaction>
</comment>
<evidence type="ECO:0000313" key="11">
    <source>
        <dbReference type="Proteomes" id="UP000187203"/>
    </source>
</evidence>
<comment type="subcellular location">
    <subcellularLocation>
        <location evidence="1">Cytoplasm</location>
        <location evidence="1">Cytosol</location>
    </subcellularLocation>
</comment>
<dbReference type="GO" id="GO:0009407">
    <property type="term" value="P:toxin catabolic process"/>
    <property type="evidence" value="ECO:0007669"/>
    <property type="project" value="UniProtKB-ARBA"/>
</dbReference>
<dbReference type="GO" id="GO:0004364">
    <property type="term" value="F:glutathione transferase activity"/>
    <property type="evidence" value="ECO:0007669"/>
    <property type="project" value="UniProtKB-EC"/>
</dbReference>
<evidence type="ECO:0000259" key="8">
    <source>
        <dbReference type="PROSITE" id="PS50404"/>
    </source>
</evidence>
<feature type="domain" description="GST C-terminal" evidence="9">
    <location>
        <begin position="88"/>
        <end position="217"/>
    </location>
</feature>
<comment type="similarity">
    <text evidence="6">Belongs to the GST superfamily. Tau family.</text>
</comment>
<evidence type="ECO:0000256" key="3">
    <source>
        <dbReference type="ARBA" id="ARBA00022490"/>
    </source>
</evidence>
<proteinExistence type="inferred from homology"/>
<dbReference type="PROSITE" id="PS50404">
    <property type="entry name" value="GST_NTER"/>
    <property type="match status" value="1"/>
</dbReference>
<dbReference type="STRING" id="93759.A0A1R3JCV8"/>
<dbReference type="SFLD" id="SFLDG01152">
    <property type="entry name" value="Main.3:_Omega-_and_Tau-like"/>
    <property type="match status" value="1"/>
</dbReference>
<dbReference type="Gene3D" id="1.20.1050.10">
    <property type="match status" value="1"/>
</dbReference>
<dbReference type="SUPFAM" id="SSF47616">
    <property type="entry name" value="GST C-terminal domain-like"/>
    <property type="match status" value="1"/>
</dbReference>
<dbReference type="SFLD" id="SFLDG00358">
    <property type="entry name" value="Main_(cytGST)"/>
    <property type="match status" value="1"/>
</dbReference>
<dbReference type="GO" id="GO:0006749">
    <property type="term" value="P:glutathione metabolic process"/>
    <property type="evidence" value="ECO:0007669"/>
    <property type="project" value="InterPro"/>
</dbReference>
<dbReference type="InterPro" id="IPR045074">
    <property type="entry name" value="GST_C_Tau"/>
</dbReference>
<dbReference type="InterPro" id="IPR010987">
    <property type="entry name" value="Glutathione-S-Trfase_C-like"/>
</dbReference>
<evidence type="ECO:0000256" key="2">
    <source>
        <dbReference type="ARBA" id="ARBA00012452"/>
    </source>
</evidence>
<feature type="domain" description="GST N-terminal" evidence="8">
    <location>
        <begin position="3"/>
        <end position="82"/>
    </location>
</feature>
<evidence type="ECO:0000256" key="6">
    <source>
        <dbReference type="ARBA" id="ARBA00025743"/>
    </source>
</evidence>
<reference evidence="11" key="1">
    <citation type="submission" date="2013-09" db="EMBL/GenBank/DDBJ databases">
        <title>Corchorus olitorius genome sequencing.</title>
        <authorList>
            <person name="Alam M."/>
            <person name="Haque M.S."/>
            <person name="Islam M.S."/>
            <person name="Emdad E.M."/>
            <person name="Islam M.M."/>
            <person name="Ahmed B."/>
            <person name="Halim A."/>
            <person name="Hossen Q.M.M."/>
            <person name="Hossain M.Z."/>
            <person name="Ahmed R."/>
            <person name="Khan M.M."/>
            <person name="Islam R."/>
            <person name="Rashid M.M."/>
            <person name="Khan S.A."/>
            <person name="Rahman M.S."/>
            <person name="Alam M."/>
            <person name="Yahiya A.S."/>
            <person name="Khan M.S."/>
            <person name="Azam M.S."/>
            <person name="Haque T."/>
            <person name="Lashkar M.Z.H."/>
            <person name="Akhand A.I."/>
            <person name="Morshed G."/>
            <person name="Roy S."/>
            <person name="Uddin K.S."/>
            <person name="Rabeya T."/>
            <person name="Hossain A.S."/>
            <person name="Chowdhury A."/>
            <person name="Snigdha A.R."/>
            <person name="Mortoza M.S."/>
            <person name="Matin S.A."/>
            <person name="Hoque S.M.E."/>
            <person name="Islam M.K."/>
            <person name="Roy D.K."/>
            <person name="Haider R."/>
            <person name="Moosa M.M."/>
            <person name="Elias S.M."/>
            <person name="Hasan A.M."/>
            <person name="Jahan S."/>
            <person name="Shafiuddin M."/>
            <person name="Mahmood N."/>
            <person name="Shommy N.S."/>
        </authorList>
    </citation>
    <scope>NUCLEOTIDE SEQUENCE [LARGE SCALE GENOMIC DNA]</scope>
    <source>
        <strain evidence="11">cv. O-4</strain>
    </source>
</reference>
<dbReference type="AlphaFoldDB" id="A0A1R3JCV8"/>
<sequence>MASELILLEMKVSPFAPRVKIALREKGLEFEAREEDLLNKSSLLLEMNPVRKQIPVLIHNGKPICDSFTIVQYIDEVWNHKSPLLPSDPFERARARFWADYIDKKIYPIAKKLWIAPEGESMEAAKKELLESFKTLETELGEQPYFGGKSFGAFDISLITYHCYFHAFERLGNFSMVKECPKLVEWGERCMEKESVSKSLCDPIAIYEEALETRRILGV</sequence>
<dbReference type="Proteomes" id="UP000187203">
    <property type="component" value="Unassembled WGS sequence"/>
</dbReference>
<dbReference type="Pfam" id="PF02798">
    <property type="entry name" value="GST_N"/>
    <property type="match status" value="1"/>
</dbReference>
<protein>
    <recommendedName>
        <fullName evidence="2">glutathione transferase</fullName>
        <ecNumber evidence="2">2.5.1.18</ecNumber>
    </recommendedName>
</protein>
<dbReference type="PANTHER" id="PTHR11260">
    <property type="entry name" value="GLUTATHIONE S-TRANSFERASE, GST, SUPERFAMILY, GST DOMAIN CONTAINING"/>
    <property type="match status" value="1"/>
</dbReference>
<dbReference type="GO" id="GO:0005829">
    <property type="term" value="C:cytosol"/>
    <property type="evidence" value="ECO:0007669"/>
    <property type="project" value="UniProtKB-SubCell"/>
</dbReference>
<dbReference type="InterPro" id="IPR004046">
    <property type="entry name" value="GST_C"/>
</dbReference>